<gene>
    <name evidence="2" type="ORF">PspYZU05_51</name>
</gene>
<name>A0A2U7N890_9CAUD</name>
<accession>A0A2U7N890</accession>
<evidence type="ECO:0000256" key="1">
    <source>
        <dbReference type="SAM" id="MobiDB-lite"/>
    </source>
</evidence>
<reference evidence="2 3" key="1">
    <citation type="submission" date="2017-04" db="EMBL/GenBank/DDBJ databases">
        <title>Isolation of lytic bacteriophages infecting Pseudomonas strains for biocontrol of fish and shrimp spoilage during chilled storage.</title>
        <authorList>
            <person name="Yang Z."/>
            <person name="Tao X."/>
            <person name="Gao L."/>
            <person name="Rao S."/>
        </authorList>
    </citation>
    <scope>NUCLEOTIDE SEQUENCE [LARGE SCALE GENOMIC DNA]</scope>
</reference>
<feature type="region of interest" description="Disordered" evidence="1">
    <location>
        <begin position="1"/>
        <end position="46"/>
    </location>
</feature>
<evidence type="ECO:0000313" key="3">
    <source>
        <dbReference type="Proteomes" id="UP000247773"/>
    </source>
</evidence>
<evidence type="ECO:0000313" key="2">
    <source>
        <dbReference type="EMBL" id="ASD52003.1"/>
    </source>
</evidence>
<proteinExistence type="predicted"/>
<organism evidence="2 3">
    <name type="scientific">Pseudomonas phage PspYZU05</name>
    <dbReference type="NCBI Taxonomy" id="1983556"/>
    <lineage>
        <taxon>Viruses</taxon>
        <taxon>Duplodnaviria</taxon>
        <taxon>Heunggongvirae</taxon>
        <taxon>Uroviricota</taxon>
        <taxon>Caudoviricetes</taxon>
        <taxon>Pantevenvirales</taxon>
        <taxon>Straboviridae</taxon>
        <taxon>Jiangsuvirus</taxon>
        <taxon>Jiangsuvirus pspyzu05</taxon>
    </lineage>
</organism>
<keyword evidence="3" id="KW-1185">Reference proteome</keyword>
<sequence length="68" mass="7701">MKPYGITRSKSSSLDWHAGSPSRTGNKTSSSLKRRTRQVFKGMARAESSILTRNETHEDYDSCDCNEF</sequence>
<dbReference type="EMBL" id="KY971610">
    <property type="protein sequence ID" value="ASD52003.1"/>
    <property type="molecule type" value="Genomic_DNA"/>
</dbReference>
<protein>
    <submittedName>
        <fullName evidence="2">Uncharacterized protein</fullName>
    </submittedName>
</protein>
<dbReference type="Proteomes" id="UP000247773">
    <property type="component" value="Genome"/>
</dbReference>
<feature type="compositionally biased region" description="Polar residues" evidence="1">
    <location>
        <begin position="21"/>
        <end position="31"/>
    </location>
</feature>